<dbReference type="SMART" id="SM00450">
    <property type="entry name" value="RHOD"/>
    <property type="match status" value="1"/>
</dbReference>
<dbReference type="SUPFAM" id="SSF52821">
    <property type="entry name" value="Rhodanese/Cell cycle control phosphatase"/>
    <property type="match status" value="1"/>
</dbReference>
<feature type="domain" description="Rhodanese" evidence="1">
    <location>
        <begin position="29"/>
        <end position="125"/>
    </location>
</feature>
<dbReference type="InterPro" id="IPR036873">
    <property type="entry name" value="Rhodanese-like_dom_sf"/>
</dbReference>
<dbReference type="EMBL" id="BAAAPB010000004">
    <property type="protein sequence ID" value="GAA1971866.1"/>
    <property type="molecule type" value="Genomic_DNA"/>
</dbReference>
<gene>
    <name evidence="2" type="ORF">GCM10009798_36100</name>
</gene>
<dbReference type="Gene3D" id="3.40.250.10">
    <property type="entry name" value="Rhodanese-like domain"/>
    <property type="match status" value="1"/>
</dbReference>
<protein>
    <submittedName>
        <fullName evidence="2">Rhodanese-like domain-containing protein</fullName>
    </submittedName>
</protein>
<dbReference type="RefSeq" id="WP_344047244.1">
    <property type="nucleotide sequence ID" value="NZ_BAAAPB010000004.1"/>
</dbReference>
<dbReference type="PANTHER" id="PTHR44086:SF10">
    <property type="entry name" value="THIOSULFATE SULFURTRANSFERASE_RHODANESE-LIKE DOMAIN-CONTAINING PROTEIN 3"/>
    <property type="match status" value="1"/>
</dbReference>
<evidence type="ECO:0000259" key="1">
    <source>
        <dbReference type="PROSITE" id="PS50206"/>
    </source>
</evidence>
<accession>A0ABN2RN95</accession>
<evidence type="ECO:0000313" key="2">
    <source>
        <dbReference type="EMBL" id="GAA1971866.1"/>
    </source>
</evidence>
<dbReference type="Proteomes" id="UP001500571">
    <property type="component" value="Unassembled WGS sequence"/>
</dbReference>
<keyword evidence="3" id="KW-1185">Reference proteome</keyword>
<dbReference type="PANTHER" id="PTHR44086">
    <property type="entry name" value="THIOSULFATE SULFURTRANSFERASE RDL2, MITOCHONDRIAL-RELATED"/>
    <property type="match status" value="1"/>
</dbReference>
<evidence type="ECO:0000313" key="3">
    <source>
        <dbReference type="Proteomes" id="UP001500571"/>
    </source>
</evidence>
<sequence>MIFGSVDEMLEAAREGLTRLAPDEAAEAVASGALIVDIRPEWQRRELGEIPGSLVVERNHLEWRLHPGSDARLPQADTRRRWIIVCTEGYTSSLAAHSLRSLGLDAADIAGGIVAWREAGLPVVAGPTAIEQIVAG</sequence>
<dbReference type="PROSITE" id="PS50206">
    <property type="entry name" value="RHODANESE_3"/>
    <property type="match status" value="1"/>
</dbReference>
<reference evidence="3" key="1">
    <citation type="journal article" date="2019" name="Int. J. Syst. Evol. Microbiol.">
        <title>The Global Catalogue of Microorganisms (GCM) 10K type strain sequencing project: providing services to taxonomists for standard genome sequencing and annotation.</title>
        <authorList>
            <consortium name="The Broad Institute Genomics Platform"/>
            <consortium name="The Broad Institute Genome Sequencing Center for Infectious Disease"/>
            <person name="Wu L."/>
            <person name="Ma J."/>
        </authorList>
    </citation>
    <scope>NUCLEOTIDE SEQUENCE [LARGE SCALE GENOMIC DNA]</scope>
    <source>
        <strain evidence="3">JCM 15309</strain>
    </source>
</reference>
<comment type="caution">
    <text evidence="2">The sequence shown here is derived from an EMBL/GenBank/DDBJ whole genome shotgun (WGS) entry which is preliminary data.</text>
</comment>
<proteinExistence type="predicted"/>
<dbReference type="InterPro" id="IPR001763">
    <property type="entry name" value="Rhodanese-like_dom"/>
</dbReference>
<name>A0ABN2RN95_9ACTN</name>
<organism evidence="2 3">
    <name type="scientific">Nocardioides panacihumi</name>
    <dbReference type="NCBI Taxonomy" id="400774"/>
    <lineage>
        <taxon>Bacteria</taxon>
        <taxon>Bacillati</taxon>
        <taxon>Actinomycetota</taxon>
        <taxon>Actinomycetes</taxon>
        <taxon>Propionibacteriales</taxon>
        <taxon>Nocardioidaceae</taxon>
        <taxon>Nocardioides</taxon>
    </lineage>
</organism>
<dbReference type="Pfam" id="PF00581">
    <property type="entry name" value="Rhodanese"/>
    <property type="match status" value="1"/>
</dbReference>